<name>A0A0R0LVB9_9MICR</name>
<proteinExistence type="predicted"/>
<dbReference type="VEuPathDB" id="MicrosporidiaDB:M153_1125000139"/>
<evidence type="ECO:0000313" key="1">
    <source>
        <dbReference type="EMBL" id="KRH93302.1"/>
    </source>
</evidence>
<evidence type="ECO:0000313" key="2">
    <source>
        <dbReference type="Proteomes" id="UP000051530"/>
    </source>
</evidence>
<dbReference type="Proteomes" id="UP000051530">
    <property type="component" value="Unassembled WGS sequence"/>
</dbReference>
<sequence length="46" mass="5580">MTNFVTKCNNSQMNGNILLRCIVRYFVSFKMRKDSNEWKYLTEMHS</sequence>
<keyword evidence="2" id="KW-1185">Reference proteome</keyword>
<dbReference type="EMBL" id="LGUB01000394">
    <property type="protein sequence ID" value="KRH93302.1"/>
    <property type="molecule type" value="Genomic_DNA"/>
</dbReference>
<gene>
    <name evidence="1" type="ORF">M153_1125000139</name>
</gene>
<feature type="non-terminal residue" evidence="1">
    <location>
        <position position="46"/>
    </location>
</feature>
<accession>A0A0R0LVB9</accession>
<protein>
    <submittedName>
        <fullName evidence="1">Uncharacterized protein</fullName>
    </submittedName>
</protein>
<reference evidence="1 2" key="1">
    <citation type="submission" date="2015-07" db="EMBL/GenBank/DDBJ databases">
        <title>The genome of Pseudoloma neurophilia, a relevant intracellular parasite of the zebrafish.</title>
        <authorList>
            <person name="Ndikumana S."/>
            <person name="Pelin A."/>
            <person name="Sanders J."/>
            <person name="Corradi N."/>
        </authorList>
    </citation>
    <scope>NUCLEOTIDE SEQUENCE [LARGE SCALE GENOMIC DNA]</scope>
    <source>
        <strain evidence="1 2">MK1</strain>
    </source>
</reference>
<dbReference type="AlphaFoldDB" id="A0A0R0LVB9"/>
<comment type="caution">
    <text evidence="1">The sequence shown here is derived from an EMBL/GenBank/DDBJ whole genome shotgun (WGS) entry which is preliminary data.</text>
</comment>
<organism evidence="1 2">
    <name type="scientific">Pseudoloma neurophilia</name>
    <dbReference type="NCBI Taxonomy" id="146866"/>
    <lineage>
        <taxon>Eukaryota</taxon>
        <taxon>Fungi</taxon>
        <taxon>Fungi incertae sedis</taxon>
        <taxon>Microsporidia</taxon>
        <taxon>Pseudoloma</taxon>
    </lineage>
</organism>